<keyword evidence="3" id="KW-1185">Reference proteome</keyword>
<feature type="domain" description="Methyltransferase type 11" evidence="1">
    <location>
        <begin position="48"/>
        <end position="145"/>
    </location>
</feature>
<dbReference type="GO" id="GO:0008757">
    <property type="term" value="F:S-adenosylmethionine-dependent methyltransferase activity"/>
    <property type="evidence" value="ECO:0007669"/>
    <property type="project" value="InterPro"/>
</dbReference>
<dbReference type="RefSeq" id="WP_228053459.1">
    <property type="nucleotide sequence ID" value="NZ_BJHV01000001.1"/>
</dbReference>
<reference evidence="2 3" key="1">
    <citation type="journal article" date="2020" name="Int. J. Syst. Evol. Microbiol.">
        <title>Reclassification of Streptomyces castelarensis and Streptomyces sporoclivatus as later heterotypic synonyms of Streptomyces antimycoticus.</title>
        <authorList>
            <person name="Komaki H."/>
            <person name="Tamura T."/>
        </authorList>
    </citation>
    <scope>NUCLEOTIDE SEQUENCE [LARGE SCALE GENOMIC DNA]</scope>
    <source>
        <strain evidence="2 3">NBRC 12839</strain>
    </source>
</reference>
<evidence type="ECO:0000259" key="1">
    <source>
        <dbReference type="Pfam" id="PF08241"/>
    </source>
</evidence>
<dbReference type="InterPro" id="IPR013216">
    <property type="entry name" value="Methyltransf_11"/>
</dbReference>
<dbReference type="CDD" id="cd02440">
    <property type="entry name" value="AdoMet_MTases"/>
    <property type="match status" value="1"/>
</dbReference>
<dbReference type="Proteomes" id="UP000299290">
    <property type="component" value="Unassembled WGS sequence"/>
</dbReference>
<dbReference type="AlphaFoldDB" id="A0A4D4KBL1"/>
<dbReference type="InterPro" id="IPR029063">
    <property type="entry name" value="SAM-dependent_MTases_sf"/>
</dbReference>
<sequence>MRRDMGEHYQNLASTYDDNWAYSPDFVQWMSGQIASTLRLSANDRMADIGCGTGLFAGGIAEALRPRHPVLCVDPSAAMLDQLPSSPALSPLRASAEEIADQTVPLPYERLDAMWLKESVHHVTDPATTLTGLARLLAPGGRLLVAMLPTTIDYPLFAEALKRYEELQPDPAVIARHLADAGLRAELTFVEHELRLDRERYLSMVRSRYMSVLSTFSDGELDAGIEEIRARYPGPEFVFPDRFAFVLGVRDDSTGATESDGGAR</sequence>
<dbReference type="PANTHER" id="PTHR43861">
    <property type="entry name" value="TRANS-ACONITATE 2-METHYLTRANSFERASE-RELATED"/>
    <property type="match status" value="1"/>
</dbReference>
<evidence type="ECO:0000313" key="3">
    <source>
        <dbReference type="Proteomes" id="UP000299290"/>
    </source>
</evidence>
<dbReference type="GO" id="GO:0017000">
    <property type="term" value="P:antibiotic biosynthetic process"/>
    <property type="evidence" value="ECO:0007669"/>
    <property type="project" value="UniProtKB-ARBA"/>
</dbReference>
<accession>A0A4D4KBL1</accession>
<comment type="caution">
    <text evidence="2">The sequence shown here is derived from an EMBL/GenBank/DDBJ whole genome shotgun (WGS) entry which is preliminary data.</text>
</comment>
<organism evidence="2 3">
    <name type="scientific">Streptomyces antimycoticus</name>
    <dbReference type="NCBI Taxonomy" id="68175"/>
    <lineage>
        <taxon>Bacteria</taxon>
        <taxon>Bacillati</taxon>
        <taxon>Actinomycetota</taxon>
        <taxon>Actinomycetes</taxon>
        <taxon>Kitasatosporales</taxon>
        <taxon>Streptomycetaceae</taxon>
        <taxon>Streptomyces</taxon>
        <taxon>Streptomyces violaceusniger group</taxon>
    </lineage>
</organism>
<dbReference type="Gene3D" id="3.40.50.150">
    <property type="entry name" value="Vaccinia Virus protein VP39"/>
    <property type="match status" value="1"/>
</dbReference>
<gene>
    <name evidence="2" type="ORF">SANT12839_074330</name>
</gene>
<dbReference type="SUPFAM" id="SSF53335">
    <property type="entry name" value="S-adenosyl-L-methionine-dependent methyltransferases"/>
    <property type="match status" value="1"/>
</dbReference>
<name>A0A4D4KBL1_9ACTN</name>
<protein>
    <recommendedName>
        <fullName evidence="1">Methyltransferase type 11 domain-containing protein</fullName>
    </recommendedName>
</protein>
<evidence type="ECO:0000313" key="2">
    <source>
        <dbReference type="EMBL" id="GDY46551.1"/>
    </source>
</evidence>
<dbReference type="Pfam" id="PF08241">
    <property type="entry name" value="Methyltransf_11"/>
    <property type="match status" value="1"/>
</dbReference>
<dbReference type="PANTHER" id="PTHR43861:SF1">
    <property type="entry name" value="TRANS-ACONITATE 2-METHYLTRANSFERASE"/>
    <property type="match status" value="1"/>
</dbReference>
<dbReference type="EMBL" id="BJHV01000001">
    <property type="protein sequence ID" value="GDY46551.1"/>
    <property type="molecule type" value="Genomic_DNA"/>
</dbReference>
<proteinExistence type="predicted"/>